<accession>Q9XHW6</accession>
<name>Q9XHW6_ORYSJ</name>
<evidence type="ECO:0000313" key="2">
    <source>
        <dbReference type="EMBL" id="AAD38300.1"/>
    </source>
</evidence>
<sequence length="316" mass="35197">MEQPHANAIYLAIGGVLLVFVCGVVVSSFSHHYFKSSTTVVFEINQDEQLDDSHVLHYLDATPQLSSHGYFSTKCVIDKSRVQQGPIMYFGYKYDPTPCNQGTSVQYTSAHRHPFYFHCFDEFLLSSWAASGSISDEERAPLDVLHIVDIYSRSSKSNNLQVFLCLCRSDSSYIGMASDDTSSATPPIGYRLNHLVCSEPEGNYFGPALELSRSPKPVHVDFHVNKWLLQLANSRSSHCRGLTDTIGDGNDKEWCSRCCRTAALCSVAHQATVKTGCRTGPIIGCQLLSSPREFAHRLRRSPSPPPSCCFRRITSR</sequence>
<dbReference type="EMBL" id="AC007789">
    <property type="protein sequence ID" value="AAD38300.1"/>
    <property type="molecule type" value="Genomic_DNA"/>
</dbReference>
<evidence type="ECO:0000256" key="1">
    <source>
        <dbReference type="SAM" id="Phobius"/>
    </source>
</evidence>
<feature type="transmembrane region" description="Helical" evidence="1">
    <location>
        <begin position="7"/>
        <end position="29"/>
    </location>
</feature>
<proteinExistence type="predicted"/>
<keyword evidence="1" id="KW-0472">Membrane</keyword>
<protein>
    <submittedName>
        <fullName evidence="2">Uncharacterized protein OSJNBa0049B20.27</fullName>
    </submittedName>
</protein>
<keyword evidence="1" id="KW-0812">Transmembrane</keyword>
<organism evidence="2">
    <name type="scientific">Oryza sativa subsp. japonica</name>
    <name type="common">Rice</name>
    <dbReference type="NCBI Taxonomy" id="39947"/>
    <lineage>
        <taxon>Eukaryota</taxon>
        <taxon>Viridiplantae</taxon>
        <taxon>Streptophyta</taxon>
        <taxon>Embryophyta</taxon>
        <taxon>Tracheophyta</taxon>
        <taxon>Spermatophyta</taxon>
        <taxon>Magnoliopsida</taxon>
        <taxon>Liliopsida</taxon>
        <taxon>Poales</taxon>
        <taxon>Poaceae</taxon>
        <taxon>BOP clade</taxon>
        <taxon>Oryzoideae</taxon>
        <taxon>Oryzeae</taxon>
        <taxon>Oryzinae</taxon>
        <taxon>Oryza</taxon>
        <taxon>Oryza sativa</taxon>
    </lineage>
</organism>
<gene>
    <name evidence="2" type="primary">OSJNBa0049B20.27</name>
</gene>
<reference evidence="2" key="1">
    <citation type="submission" date="1999-12" db="EMBL/GenBank/DDBJ databases">
        <title>Oryza sativa BAC OSJNBa0049B20 genomic sequence.</title>
        <authorList>
            <person name="Buell R."/>
            <person name="Benito M.-I."/>
            <person name="Lin X."/>
            <person name="Mason T.M."/>
            <person name="Umayam L."/>
            <person name="Shea T.P."/>
            <person name="Fujii C.Y."/>
            <person name="Shen M."/>
            <person name="Fraser C.M."/>
        </authorList>
    </citation>
    <scope>NUCLEOTIDE SEQUENCE</scope>
</reference>
<keyword evidence="1" id="KW-1133">Transmembrane helix</keyword>
<dbReference type="AlphaFoldDB" id="Q9XHW6"/>